<dbReference type="AlphaFoldDB" id="A0A086SU35"/>
<evidence type="ECO:0000256" key="1">
    <source>
        <dbReference type="SAM" id="SignalP"/>
    </source>
</evidence>
<dbReference type="Proteomes" id="UP000029964">
    <property type="component" value="Unassembled WGS sequence"/>
</dbReference>
<evidence type="ECO:0000313" key="2">
    <source>
        <dbReference type="EMBL" id="KFH40617.1"/>
    </source>
</evidence>
<organism evidence="2 3">
    <name type="scientific">Hapsidospora chrysogenum (strain ATCC 11550 / CBS 779.69 / DSM 880 / IAM 14645 / JCM 23072 / IMI 49137)</name>
    <name type="common">Acremonium chrysogenum</name>
    <dbReference type="NCBI Taxonomy" id="857340"/>
    <lineage>
        <taxon>Eukaryota</taxon>
        <taxon>Fungi</taxon>
        <taxon>Dikarya</taxon>
        <taxon>Ascomycota</taxon>
        <taxon>Pezizomycotina</taxon>
        <taxon>Sordariomycetes</taxon>
        <taxon>Hypocreomycetidae</taxon>
        <taxon>Hypocreales</taxon>
        <taxon>Bionectriaceae</taxon>
        <taxon>Hapsidospora</taxon>
    </lineage>
</organism>
<accession>A0A086SU35</accession>
<keyword evidence="1" id="KW-0732">Signal</keyword>
<comment type="caution">
    <text evidence="2">The sequence shown here is derived from an EMBL/GenBank/DDBJ whole genome shotgun (WGS) entry which is preliminary data.</text>
</comment>
<keyword evidence="3" id="KW-1185">Reference proteome</keyword>
<dbReference type="EMBL" id="JPKY01000182">
    <property type="protein sequence ID" value="KFH40617.1"/>
    <property type="molecule type" value="Genomic_DNA"/>
</dbReference>
<feature type="signal peptide" evidence="1">
    <location>
        <begin position="1"/>
        <end position="18"/>
    </location>
</feature>
<sequence>MKFTQSFLTSGLLAGALAAPSRVIPADVQVAHFQFNGESESYKLNVTADGKVYQTKKDIPVKNINIDDYNANEQCVFKTTGGKKLDPQFETNSNDGSQMLVLEEAKPIVSVACEGTCIGIYGLCYSENNQPLGLCCNGFCAAKHCRPWNTNGP</sequence>
<reference evidence="3" key="1">
    <citation type="journal article" date="2014" name="Genome Announc.">
        <title>Genome sequence and annotation of Acremonium chrysogenum, producer of the beta-lactam antibiotic cephalosporin C.</title>
        <authorList>
            <person name="Terfehr D."/>
            <person name="Dahlmann T.A."/>
            <person name="Specht T."/>
            <person name="Zadra I."/>
            <person name="Kuernsteiner H."/>
            <person name="Kueck U."/>
        </authorList>
    </citation>
    <scope>NUCLEOTIDE SEQUENCE [LARGE SCALE GENOMIC DNA]</scope>
    <source>
        <strain evidence="3">ATCC 11550 / CBS 779.69 / DSM 880 / IAM 14645 / JCM 23072 / IMI 49137</strain>
    </source>
</reference>
<proteinExistence type="predicted"/>
<name>A0A086SU35_HAPC1</name>
<evidence type="ECO:0000313" key="3">
    <source>
        <dbReference type="Proteomes" id="UP000029964"/>
    </source>
</evidence>
<dbReference type="OrthoDB" id="4509278at2759"/>
<dbReference type="HOGENOM" id="CLU_146834_0_0_1"/>
<gene>
    <name evidence="2" type="ORF">ACRE_086880</name>
</gene>
<protein>
    <submittedName>
        <fullName evidence="2">Uncharacterized protein</fullName>
    </submittedName>
</protein>
<feature type="chain" id="PRO_5001815181" evidence="1">
    <location>
        <begin position="19"/>
        <end position="153"/>
    </location>
</feature>